<feature type="compositionally biased region" description="Basic and acidic residues" evidence="1">
    <location>
        <begin position="263"/>
        <end position="272"/>
    </location>
</feature>
<reference evidence="3 4" key="1">
    <citation type="submission" date="2024-08" db="EMBL/GenBank/DDBJ databases">
        <authorList>
            <person name="Cucini C."/>
            <person name="Frati F."/>
        </authorList>
    </citation>
    <scope>NUCLEOTIDE SEQUENCE [LARGE SCALE GENOMIC DNA]</scope>
</reference>
<organism evidence="3 4">
    <name type="scientific">Orchesella dallaii</name>
    <dbReference type="NCBI Taxonomy" id="48710"/>
    <lineage>
        <taxon>Eukaryota</taxon>
        <taxon>Metazoa</taxon>
        <taxon>Ecdysozoa</taxon>
        <taxon>Arthropoda</taxon>
        <taxon>Hexapoda</taxon>
        <taxon>Collembola</taxon>
        <taxon>Entomobryomorpha</taxon>
        <taxon>Entomobryoidea</taxon>
        <taxon>Orchesellidae</taxon>
        <taxon>Orchesellinae</taxon>
        <taxon>Orchesella</taxon>
    </lineage>
</organism>
<accession>A0ABP1RDZ2</accession>
<feature type="transmembrane region" description="Helical" evidence="2">
    <location>
        <begin position="6"/>
        <end position="25"/>
    </location>
</feature>
<keyword evidence="2" id="KW-0812">Transmembrane</keyword>
<comment type="caution">
    <text evidence="3">The sequence shown here is derived from an EMBL/GenBank/DDBJ whole genome shotgun (WGS) entry which is preliminary data.</text>
</comment>
<sequence length="272" mass="30902">MKHTQFYFLCGVYIALTSVGLIYCARKGPTPSGPAGRSLAPVEEVNCAKETYKQHSEEFLMKMGLCRKNISVVCATKPSHPCLKNQTLFKATAVMKGYTGQCLIEAELSKKRTLRFYIEAKRVRNPNEDGSRSLGGEGKKEEHQRGKCLLKYVCHQRVLRSINMDCGTVIVNEKGRLSNFTRRRQYWAAPPKYKDLVFFSTGIKLASNKLALDVATTKIFIPGIEQKDKQIDEDVDEEEAAQEYTPIRTIRNRNNKDVKKKPIQKDLDSDEE</sequence>
<proteinExistence type="predicted"/>
<dbReference type="Proteomes" id="UP001642540">
    <property type="component" value="Unassembled WGS sequence"/>
</dbReference>
<gene>
    <name evidence="3" type="ORF">ODALV1_LOCUS21784</name>
</gene>
<evidence type="ECO:0000313" key="3">
    <source>
        <dbReference type="EMBL" id="CAL8127323.1"/>
    </source>
</evidence>
<feature type="compositionally biased region" description="Basic residues" evidence="1">
    <location>
        <begin position="250"/>
        <end position="262"/>
    </location>
</feature>
<dbReference type="EMBL" id="CAXLJM020000072">
    <property type="protein sequence ID" value="CAL8127323.1"/>
    <property type="molecule type" value="Genomic_DNA"/>
</dbReference>
<protein>
    <submittedName>
        <fullName evidence="3">Uncharacterized protein</fullName>
    </submittedName>
</protein>
<evidence type="ECO:0000313" key="4">
    <source>
        <dbReference type="Proteomes" id="UP001642540"/>
    </source>
</evidence>
<evidence type="ECO:0000256" key="2">
    <source>
        <dbReference type="SAM" id="Phobius"/>
    </source>
</evidence>
<feature type="region of interest" description="Disordered" evidence="1">
    <location>
        <begin position="231"/>
        <end position="272"/>
    </location>
</feature>
<keyword evidence="2" id="KW-1133">Transmembrane helix</keyword>
<keyword evidence="2" id="KW-0472">Membrane</keyword>
<name>A0ABP1RDZ2_9HEXA</name>
<keyword evidence="4" id="KW-1185">Reference proteome</keyword>
<evidence type="ECO:0000256" key="1">
    <source>
        <dbReference type="SAM" id="MobiDB-lite"/>
    </source>
</evidence>